<evidence type="ECO:0000313" key="4">
    <source>
        <dbReference type="Proteomes" id="UP000434639"/>
    </source>
</evidence>
<dbReference type="PANTHER" id="PTHR43000">
    <property type="entry name" value="DTDP-D-GLUCOSE 4,6-DEHYDRATASE-RELATED"/>
    <property type="match status" value="1"/>
</dbReference>
<evidence type="ECO:0000259" key="2">
    <source>
        <dbReference type="Pfam" id="PF01370"/>
    </source>
</evidence>
<evidence type="ECO:0000256" key="1">
    <source>
        <dbReference type="ARBA" id="ARBA00007637"/>
    </source>
</evidence>
<name>A0A7X2S1F9_9BACI</name>
<dbReference type="RefSeq" id="WP_155110590.1">
    <property type="nucleotide sequence ID" value="NZ_WMIB01000001.1"/>
</dbReference>
<proteinExistence type="inferred from homology"/>
<gene>
    <name evidence="3" type="ORF">GKZ89_01390</name>
</gene>
<keyword evidence="4" id="KW-1185">Reference proteome</keyword>
<sequence>MNRILITGASGFTGIHACRYFSQKGYDVTGTSRSIPDKPAVRWIPSDLRDKEAVFQMISDTKPDRILHLAGMSHAGKSWGDPAGTIEANVLPALYLLEAVRKMVPSCRLLITGSALEADPKAPPHPYSLSKTLQTLSALGFSSLYNLHVVIAKPSNLIGPGHSQGVCSTFARKIAEAAGQSGAADLHLPNPRAKRDFIDVRDAAAAYEILLENGTAGTVYDVCSGVHRTILEIAETYKQILPDAVRIEAASQGQRDASIPGSPAFLMKLGWKPAYSFTDSLKDTLAFYTNT</sequence>
<dbReference type="Proteomes" id="UP000434639">
    <property type="component" value="Unassembled WGS sequence"/>
</dbReference>
<accession>A0A7X2S1F9</accession>
<dbReference type="SUPFAM" id="SSF51735">
    <property type="entry name" value="NAD(P)-binding Rossmann-fold domains"/>
    <property type="match status" value="1"/>
</dbReference>
<dbReference type="Pfam" id="PF01370">
    <property type="entry name" value="Epimerase"/>
    <property type="match status" value="1"/>
</dbReference>
<dbReference type="InterPro" id="IPR001509">
    <property type="entry name" value="Epimerase_deHydtase"/>
</dbReference>
<dbReference type="Gene3D" id="3.90.25.10">
    <property type="entry name" value="UDP-galactose 4-epimerase, domain 1"/>
    <property type="match status" value="1"/>
</dbReference>
<evidence type="ECO:0000313" key="3">
    <source>
        <dbReference type="EMBL" id="MTH52044.1"/>
    </source>
</evidence>
<reference evidence="3 4" key="1">
    <citation type="journal article" date="2017" name="Int. J. Syst. Evol. Microbiol.">
        <title>Bacillus mangrovi sp. nov., isolated from a sediment sample from a mangrove forest.</title>
        <authorList>
            <person name="Gupta V."/>
            <person name="Singh P.K."/>
            <person name="Korpole S."/>
            <person name="Tanuku N.R.S."/>
            <person name="Pinnaka A.K."/>
        </authorList>
    </citation>
    <scope>NUCLEOTIDE SEQUENCE [LARGE SCALE GENOMIC DNA]</scope>
    <source>
        <strain evidence="3 4">KCTC 33872</strain>
    </source>
</reference>
<dbReference type="OrthoDB" id="9779041at2"/>
<comment type="caution">
    <text evidence="3">The sequence shown here is derived from an EMBL/GenBank/DDBJ whole genome shotgun (WGS) entry which is preliminary data.</text>
</comment>
<dbReference type="EMBL" id="WMIB01000001">
    <property type="protein sequence ID" value="MTH52044.1"/>
    <property type="molecule type" value="Genomic_DNA"/>
</dbReference>
<organism evidence="3 4">
    <name type="scientific">Metabacillus mangrovi</name>
    <dbReference type="NCBI Taxonomy" id="1491830"/>
    <lineage>
        <taxon>Bacteria</taxon>
        <taxon>Bacillati</taxon>
        <taxon>Bacillota</taxon>
        <taxon>Bacilli</taxon>
        <taxon>Bacillales</taxon>
        <taxon>Bacillaceae</taxon>
        <taxon>Metabacillus</taxon>
    </lineage>
</organism>
<feature type="domain" description="NAD-dependent epimerase/dehydratase" evidence="2">
    <location>
        <begin position="4"/>
        <end position="222"/>
    </location>
</feature>
<comment type="similarity">
    <text evidence="1">Belongs to the NAD(P)-dependent epimerase/dehydratase family.</text>
</comment>
<dbReference type="Gene3D" id="3.40.50.720">
    <property type="entry name" value="NAD(P)-binding Rossmann-like Domain"/>
    <property type="match status" value="1"/>
</dbReference>
<dbReference type="InterPro" id="IPR036291">
    <property type="entry name" value="NAD(P)-bd_dom_sf"/>
</dbReference>
<dbReference type="AlphaFoldDB" id="A0A7X2S1F9"/>
<protein>
    <submittedName>
        <fullName evidence="3">NAD-dependent epimerase/dehydratase family protein</fullName>
    </submittedName>
</protein>